<keyword evidence="5" id="KW-0067">ATP-binding</keyword>
<comment type="subcellular location">
    <subcellularLocation>
        <location evidence="1">Nucleus</location>
    </subcellularLocation>
</comment>
<dbReference type="InterPro" id="IPR001650">
    <property type="entry name" value="Helicase_C-like"/>
</dbReference>
<feature type="compositionally biased region" description="Acidic residues" evidence="7">
    <location>
        <begin position="874"/>
        <end position="883"/>
    </location>
</feature>
<dbReference type="PROSITE" id="PS50878">
    <property type="entry name" value="RT_POL"/>
    <property type="match status" value="1"/>
</dbReference>
<feature type="region of interest" description="Disordered" evidence="7">
    <location>
        <begin position="834"/>
        <end position="907"/>
    </location>
</feature>
<evidence type="ECO:0000256" key="6">
    <source>
        <dbReference type="ARBA" id="ARBA00023242"/>
    </source>
</evidence>
<feature type="compositionally biased region" description="Polar residues" evidence="7">
    <location>
        <begin position="990"/>
        <end position="1002"/>
    </location>
</feature>
<dbReference type="Gene3D" id="3.40.50.300">
    <property type="entry name" value="P-loop containing nucleotide triphosphate hydrolases"/>
    <property type="match status" value="1"/>
</dbReference>
<dbReference type="InterPro" id="IPR029256">
    <property type="entry name" value="Heliccase-ass-bd"/>
</dbReference>
<dbReference type="PANTHER" id="PTHR45629:SF7">
    <property type="entry name" value="DNA EXCISION REPAIR PROTEIN ERCC-6-RELATED"/>
    <property type="match status" value="1"/>
</dbReference>
<dbReference type="GO" id="GO:0004386">
    <property type="term" value="F:helicase activity"/>
    <property type="evidence" value="ECO:0007669"/>
    <property type="project" value="UniProtKB-KW"/>
</dbReference>
<feature type="compositionally biased region" description="Basic and acidic residues" evidence="7">
    <location>
        <begin position="786"/>
        <end position="795"/>
    </location>
</feature>
<dbReference type="InterPro" id="IPR050496">
    <property type="entry name" value="SNF2_RAD54_helicase_repair"/>
</dbReference>
<dbReference type="SUPFAM" id="SSF52540">
    <property type="entry name" value="P-loop containing nucleoside triphosphate hydrolases"/>
    <property type="match status" value="2"/>
</dbReference>
<gene>
    <name evidence="11" type="ORF">QTP70_034379</name>
</gene>
<sequence length="1421" mass="161693">MSFKDFEEESTSTLPCTHLKIEDDDGLIFIPQRHRMFKAPFEDEKPAFHTNQKPPGSSEPFVLSGTIQIPYTINRYLRDYQREGVKFIYDSYLKSRGCILGDDMGLGKTIQVISCLAAILQKTGTWQDVENNRPEFLQSQVPSKPTKVKKVFLIVAPLSVLYNWKDELDTWGHFKTVVVHGVRKEEELARVNRGRCEIVLTTFETVRLCLDEFNSHEWAAVIVDEVHKLKNFKSQITRAMKALKCKVRVGLTGTILQNNLEELWCVMDWANPRCLGSLSSFKTRFSEPIEQGQKHSATKRALAEGRKAVQALAKILCRWFLRRTKALISDQLPKKDDRVVYCSMTDFQQAVYRAVLDTDDVKLLLQSSEKCPCSSGRSRRKCCYKLNPDGVTVRHMYFTYLAILRKVANHVALLQSKEGTSEKQACGQYSTLNEQCVTAICEQVFKKFPDFTERCKQAAFEAMSDPIYSGKMKVLQKLLNHFITRKDKVLLFSLSTKLLDVLESYCMAEGLEYRRLDGNTKAKDRIHIVKEFNSTNDINVCLVSTMAGGVGLNFVGANVVVLFDPTWNPANDLQAIDRAYRIGQCKDVKVFRLISLGTVEEIIYLRQIYKQQLQSSVIGNENPRRYFEAVQGVYGQTGELFGIRNLFRLQTDGTCLTRRILEREGQVELGIMTANTQATDERVQDLQGPACVSAVTAAQQENRPAAAAGGTSAKFFNAEVLDFSSSSEDENPCGSRSKATFPNAGGKFGPSTSSAENMNLSALLMKHLTSKMQRSSESSEDSQSDTDSKRLNLEEAKVAKGKTEWFLSSDSEEEREEAKKARDHVCMEESEDVEIVHHHSTKAQQRDTDSTNMQQKPDRATLAVKRQRVTAEIESFDSSEDDAPERRVKFKKNPRRPLSTQNSAKKSVQFTGLKCPTMHSRKPQITEGTSTGTLDSLLVGLQEVSYTHSNQKVVGSSRAENLLSRAALRDVFELNKHSQLPANHYDDISKTQSGIPQLSEPTSGGEEVDMPEGHDKTCLKQQVTHSVEKSINNKTATISVGKTPAAICKQQLQEMAKFFRAKSVQEFAEEIVKNNSAQRLNKLYLEKAYDRVPREELWYCMRKSGVAEKYVRVVQDMYERSRTVVRCAVGQTEEFKVEVGLHQGSALSPFLFAIVMDQLSEEVRQESAWTMMFADDIVICSESREQVEENLERWRFALERRGMKVSRSKTEYMCVNEREGSGTVRLQGEEVKKVQEFKYLGSTVQSNGECGKEVKKRVQAGWNGWRKVSGVLCDRKISARIKGKVYRTVVRPAMLYGLETVSLRKRQESELEEAELKMLRFSLGVTRLDRIRNEYIRAHVGRLGDKVREARLRWFGHVQRRESEYIGRRMLDMELPGRRQRGRPKRRYMDVINEDMKLVGASVEDAEDRDRWREMIRCGDP</sequence>
<dbReference type="SMART" id="SM00490">
    <property type="entry name" value="HELICc"/>
    <property type="match status" value="1"/>
</dbReference>
<feature type="compositionally biased region" description="Polar residues" evidence="7">
    <location>
        <begin position="898"/>
        <end position="907"/>
    </location>
</feature>
<dbReference type="InterPro" id="IPR043128">
    <property type="entry name" value="Rev_trsase/Diguanyl_cyclase"/>
</dbReference>
<evidence type="ECO:0000256" key="2">
    <source>
        <dbReference type="ARBA" id="ARBA00010879"/>
    </source>
</evidence>
<dbReference type="Proteomes" id="UP001274896">
    <property type="component" value="Unassembled WGS sequence"/>
</dbReference>
<dbReference type="Pfam" id="PF14773">
    <property type="entry name" value="VIGSSK"/>
    <property type="match status" value="1"/>
</dbReference>
<dbReference type="PANTHER" id="PTHR45629">
    <property type="entry name" value="SNF2/RAD54 FAMILY MEMBER"/>
    <property type="match status" value="1"/>
</dbReference>
<protein>
    <recommendedName>
        <fullName evidence="3">ribonuclease H</fullName>
        <ecNumber evidence="3">3.1.26.4</ecNumber>
    </recommendedName>
</protein>
<evidence type="ECO:0000259" key="10">
    <source>
        <dbReference type="PROSITE" id="PS51194"/>
    </source>
</evidence>
<dbReference type="Pfam" id="PF00176">
    <property type="entry name" value="SNF2-rel_dom"/>
    <property type="match status" value="1"/>
</dbReference>
<dbReference type="Pfam" id="PF00271">
    <property type="entry name" value="Helicase_C"/>
    <property type="match status" value="1"/>
</dbReference>
<dbReference type="InterPro" id="IPR043502">
    <property type="entry name" value="DNA/RNA_pol_sf"/>
</dbReference>
<dbReference type="CDD" id="cd18793">
    <property type="entry name" value="SF2_C_SNF"/>
    <property type="match status" value="1"/>
</dbReference>
<evidence type="ECO:0000256" key="7">
    <source>
        <dbReference type="SAM" id="MobiDB-lite"/>
    </source>
</evidence>
<dbReference type="InterPro" id="IPR014001">
    <property type="entry name" value="Helicase_ATP-bd"/>
</dbReference>
<evidence type="ECO:0000256" key="3">
    <source>
        <dbReference type="ARBA" id="ARBA00012180"/>
    </source>
</evidence>
<evidence type="ECO:0000256" key="5">
    <source>
        <dbReference type="ARBA" id="ARBA00022806"/>
    </source>
</evidence>
<dbReference type="SUPFAM" id="SSF56672">
    <property type="entry name" value="DNA/RNA polymerases"/>
    <property type="match status" value="1"/>
</dbReference>
<keyword evidence="12" id="KW-1185">Reference proteome</keyword>
<dbReference type="Pfam" id="PF00078">
    <property type="entry name" value="RVT_1"/>
    <property type="match status" value="1"/>
</dbReference>
<feature type="domain" description="Reverse transcriptase" evidence="8">
    <location>
        <begin position="1012"/>
        <end position="1244"/>
    </location>
</feature>
<comment type="similarity">
    <text evidence="2">Belongs to the beta type-B retroviral polymerase family. HERV class-II K(HML-2) pol subfamily.</text>
</comment>
<keyword evidence="6" id="KW-0539">Nucleus</keyword>
<evidence type="ECO:0000259" key="8">
    <source>
        <dbReference type="PROSITE" id="PS50878"/>
    </source>
</evidence>
<feature type="region of interest" description="Disordered" evidence="7">
    <location>
        <begin position="726"/>
        <end position="755"/>
    </location>
</feature>
<evidence type="ECO:0000256" key="4">
    <source>
        <dbReference type="ARBA" id="ARBA00022801"/>
    </source>
</evidence>
<dbReference type="Gene3D" id="3.30.70.270">
    <property type="match status" value="1"/>
</dbReference>
<reference evidence="11" key="1">
    <citation type="submission" date="2023-06" db="EMBL/GenBank/DDBJ databases">
        <title>Male Hemibagrus guttatus genome.</title>
        <authorList>
            <person name="Bian C."/>
        </authorList>
    </citation>
    <scope>NUCLEOTIDE SEQUENCE</scope>
    <source>
        <strain evidence="11">Male_cb2023</strain>
        <tissue evidence="11">Muscle</tissue>
    </source>
</reference>
<dbReference type="InterPro" id="IPR058052">
    <property type="entry name" value="DEXHc_ERCC6L2"/>
</dbReference>
<dbReference type="GO" id="GO:0004523">
    <property type="term" value="F:RNA-DNA hybrid ribonuclease activity"/>
    <property type="evidence" value="ECO:0007669"/>
    <property type="project" value="UniProtKB-EC"/>
</dbReference>
<evidence type="ECO:0000313" key="12">
    <source>
        <dbReference type="Proteomes" id="UP001274896"/>
    </source>
</evidence>
<dbReference type="EMBL" id="JAUCMX010000007">
    <property type="protein sequence ID" value="KAK3540632.1"/>
    <property type="molecule type" value="Genomic_DNA"/>
</dbReference>
<keyword evidence="5" id="KW-0347">Helicase</keyword>
<comment type="caution">
    <text evidence="11">The sequence shown here is derived from an EMBL/GenBank/DDBJ whole genome shotgun (WGS) entry which is preliminary data.</text>
</comment>
<name>A0AAE0R3P0_9TELE</name>
<dbReference type="SMART" id="SM00487">
    <property type="entry name" value="DEXDc"/>
    <property type="match status" value="1"/>
</dbReference>
<dbReference type="InterPro" id="IPR000330">
    <property type="entry name" value="SNF2_N"/>
</dbReference>
<dbReference type="EC" id="3.1.26.4" evidence="3"/>
<feature type="region of interest" description="Disordered" evidence="7">
    <location>
        <begin position="804"/>
        <end position="823"/>
    </location>
</feature>
<feature type="region of interest" description="Disordered" evidence="7">
    <location>
        <begin position="984"/>
        <end position="1013"/>
    </location>
</feature>
<dbReference type="InterPro" id="IPR049730">
    <property type="entry name" value="SNF2/RAD54-like_C"/>
</dbReference>
<feature type="region of interest" description="Disordered" evidence="7">
    <location>
        <begin position="769"/>
        <end position="795"/>
    </location>
</feature>
<evidence type="ECO:0000256" key="1">
    <source>
        <dbReference type="ARBA" id="ARBA00004123"/>
    </source>
</evidence>
<dbReference type="InterPro" id="IPR038718">
    <property type="entry name" value="SNF2-like_sf"/>
</dbReference>
<dbReference type="PROSITE" id="PS51194">
    <property type="entry name" value="HELICASE_CTER"/>
    <property type="match status" value="1"/>
</dbReference>
<organism evidence="11 12">
    <name type="scientific">Hemibagrus guttatus</name>
    <dbReference type="NCBI Taxonomy" id="175788"/>
    <lineage>
        <taxon>Eukaryota</taxon>
        <taxon>Metazoa</taxon>
        <taxon>Chordata</taxon>
        <taxon>Craniata</taxon>
        <taxon>Vertebrata</taxon>
        <taxon>Euteleostomi</taxon>
        <taxon>Actinopterygii</taxon>
        <taxon>Neopterygii</taxon>
        <taxon>Teleostei</taxon>
        <taxon>Ostariophysi</taxon>
        <taxon>Siluriformes</taxon>
        <taxon>Bagridae</taxon>
        <taxon>Hemibagrus</taxon>
    </lineage>
</organism>
<evidence type="ECO:0000259" key="9">
    <source>
        <dbReference type="PROSITE" id="PS51192"/>
    </source>
</evidence>
<proteinExistence type="inferred from homology"/>
<dbReference type="Gene3D" id="3.40.50.10810">
    <property type="entry name" value="Tandem AAA-ATPase domain"/>
    <property type="match status" value="1"/>
</dbReference>
<accession>A0AAE0R3P0</accession>
<dbReference type="CDD" id="cd18005">
    <property type="entry name" value="DEXHc_ERCC6L2"/>
    <property type="match status" value="1"/>
</dbReference>
<dbReference type="GO" id="GO:0005634">
    <property type="term" value="C:nucleus"/>
    <property type="evidence" value="ECO:0007669"/>
    <property type="project" value="UniProtKB-SubCell"/>
</dbReference>
<keyword evidence="4" id="KW-0378">Hydrolase</keyword>
<keyword evidence="5" id="KW-0547">Nucleotide-binding</keyword>
<evidence type="ECO:0000313" key="11">
    <source>
        <dbReference type="EMBL" id="KAK3540632.1"/>
    </source>
</evidence>
<dbReference type="InterPro" id="IPR000477">
    <property type="entry name" value="RT_dom"/>
</dbReference>
<dbReference type="GO" id="GO:0005524">
    <property type="term" value="F:ATP binding"/>
    <property type="evidence" value="ECO:0007669"/>
    <property type="project" value="InterPro"/>
</dbReference>
<feature type="domain" description="Helicase C-terminal" evidence="10">
    <location>
        <begin position="474"/>
        <end position="631"/>
    </location>
</feature>
<dbReference type="InterPro" id="IPR027417">
    <property type="entry name" value="P-loop_NTPase"/>
</dbReference>
<dbReference type="PROSITE" id="PS51192">
    <property type="entry name" value="HELICASE_ATP_BIND_1"/>
    <property type="match status" value="1"/>
</dbReference>
<dbReference type="FunFam" id="3.40.50.10810:FF:000019">
    <property type="entry name" value="DNA excision repair protein ERCC-6-like 2 isoform X1"/>
    <property type="match status" value="1"/>
</dbReference>
<feature type="domain" description="Helicase ATP-binding" evidence="9">
    <location>
        <begin position="89"/>
        <end position="273"/>
    </location>
</feature>